<accession>A0A0M9G1N7</accession>
<proteinExistence type="predicted"/>
<sequence>MQSCLGSQCARRCAAVTAALAGSYPVLARAYSVPTYTVNSSTLSDQRGHKPDSSSSISTSKAHHKGEDGDSSSDSERFPAFTQLDLKNPPQMPSPTSYATYEEYLDAYDHYLKDTDRFTAAARVFVQTRFQKLRAMQASMAHVVRREYLWTFAPMLFCLAVFIVDRSNHSAAAFTHRVIKERTKLQVKHVKWESL</sequence>
<protein>
    <submittedName>
        <fullName evidence="2">Uncharacterized protein</fullName>
    </submittedName>
</protein>
<evidence type="ECO:0000313" key="2">
    <source>
        <dbReference type="EMBL" id="KPA80580.1"/>
    </source>
</evidence>
<dbReference type="VEuPathDB" id="TriTrypDB:LpyrH10_08_2290"/>
<dbReference type="RefSeq" id="XP_015659019.1">
    <property type="nucleotide sequence ID" value="XM_015802575.1"/>
</dbReference>
<feature type="region of interest" description="Disordered" evidence="1">
    <location>
        <begin position="39"/>
        <end position="76"/>
    </location>
</feature>
<comment type="caution">
    <text evidence="2">The sequence shown here is derived from an EMBL/GenBank/DDBJ whole genome shotgun (WGS) entry which is preliminary data.</text>
</comment>
<dbReference type="GeneID" id="26905071"/>
<evidence type="ECO:0000256" key="1">
    <source>
        <dbReference type="SAM" id="MobiDB-lite"/>
    </source>
</evidence>
<reference evidence="2 3" key="1">
    <citation type="submission" date="2015-07" db="EMBL/GenBank/DDBJ databases">
        <title>High-quality genome of monoxenous trypanosomatid Leptomonas pyrrhocoris.</title>
        <authorList>
            <person name="Flegontov P."/>
            <person name="Butenko A."/>
            <person name="Firsov S."/>
            <person name="Vlcek C."/>
            <person name="Logacheva M.D."/>
            <person name="Field M."/>
            <person name="Filatov D."/>
            <person name="Flegontova O."/>
            <person name="Gerasimov E."/>
            <person name="Jackson A.P."/>
            <person name="Kelly S."/>
            <person name="Opperdoes F."/>
            <person name="O'Reilly A."/>
            <person name="Votypka J."/>
            <person name="Yurchenko V."/>
            <person name="Lukes J."/>
        </authorList>
    </citation>
    <scope>NUCLEOTIDE SEQUENCE [LARGE SCALE GENOMIC DNA]</scope>
    <source>
        <strain evidence="2">H10</strain>
    </source>
</reference>
<gene>
    <name evidence="2" type="ORF">ABB37_04780</name>
</gene>
<evidence type="ECO:0000313" key="3">
    <source>
        <dbReference type="Proteomes" id="UP000037923"/>
    </source>
</evidence>
<dbReference type="AlphaFoldDB" id="A0A0M9G1N7"/>
<dbReference type="Proteomes" id="UP000037923">
    <property type="component" value="Unassembled WGS sequence"/>
</dbReference>
<keyword evidence="3" id="KW-1185">Reference proteome</keyword>
<dbReference type="OMA" id="REYFWTF"/>
<name>A0A0M9G1N7_LEPPY</name>
<dbReference type="EMBL" id="LGTL01000008">
    <property type="protein sequence ID" value="KPA80580.1"/>
    <property type="molecule type" value="Genomic_DNA"/>
</dbReference>
<dbReference type="OrthoDB" id="264452at2759"/>
<organism evidence="2 3">
    <name type="scientific">Leptomonas pyrrhocoris</name>
    <name type="common">Firebug parasite</name>
    <dbReference type="NCBI Taxonomy" id="157538"/>
    <lineage>
        <taxon>Eukaryota</taxon>
        <taxon>Discoba</taxon>
        <taxon>Euglenozoa</taxon>
        <taxon>Kinetoplastea</taxon>
        <taxon>Metakinetoplastina</taxon>
        <taxon>Trypanosomatida</taxon>
        <taxon>Trypanosomatidae</taxon>
        <taxon>Leishmaniinae</taxon>
        <taxon>Leptomonas</taxon>
    </lineage>
</organism>